<dbReference type="PRINTS" id="PR00080">
    <property type="entry name" value="SDRFAMILY"/>
</dbReference>
<dbReference type="EMBL" id="BARV01017644">
    <property type="protein sequence ID" value="GAI25651.1"/>
    <property type="molecule type" value="Genomic_DNA"/>
</dbReference>
<dbReference type="SUPFAM" id="SSF51735">
    <property type="entry name" value="NAD(P)-binding Rossmann-fold domains"/>
    <property type="match status" value="1"/>
</dbReference>
<dbReference type="InterPro" id="IPR036291">
    <property type="entry name" value="NAD(P)-bd_dom_sf"/>
</dbReference>
<dbReference type="InterPro" id="IPR002347">
    <property type="entry name" value="SDR_fam"/>
</dbReference>
<accession>X1N5Y8</accession>
<dbReference type="Gene3D" id="3.40.50.720">
    <property type="entry name" value="NAD(P)-binding Rossmann-like Domain"/>
    <property type="match status" value="1"/>
</dbReference>
<evidence type="ECO:0000256" key="1">
    <source>
        <dbReference type="ARBA" id="ARBA00006484"/>
    </source>
</evidence>
<reference evidence="2" key="1">
    <citation type="journal article" date="2014" name="Front. Microbiol.">
        <title>High frequency of phylogenetically diverse reductive dehalogenase-homologous genes in deep subseafloor sedimentary metagenomes.</title>
        <authorList>
            <person name="Kawai M."/>
            <person name="Futagami T."/>
            <person name="Toyoda A."/>
            <person name="Takaki Y."/>
            <person name="Nishi S."/>
            <person name="Hori S."/>
            <person name="Arai W."/>
            <person name="Tsubouchi T."/>
            <person name="Morono Y."/>
            <person name="Uchiyama I."/>
            <person name="Ito T."/>
            <person name="Fujiyama A."/>
            <person name="Inagaki F."/>
            <person name="Takami H."/>
        </authorList>
    </citation>
    <scope>NUCLEOTIDE SEQUENCE</scope>
    <source>
        <strain evidence="2">Expedition CK06-06</strain>
    </source>
</reference>
<feature type="non-terminal residue" evidence="2">
    <location>
        <position position="1"/>
    </location>
</feature>
<dbReference type="PRINTS" id="PR00081">
    <property type="entry name" value="GDHRDH"/>
</dbReference>
<evidence type="ECO:0000313" key="2">
    <source>
        <dbReference type="EMBL" id="GAI25651.1"/>
    </source>
</evidence>
<dbReference type="AlphaFoldDB" id="X1N5Y8"/>
<name>X1N5Y8_9ZZZZ</name>
<organism evidence="2">
    <name type="scientific">marine sediment metagenome</name>
    <dbReference type="NCBI Taxonomy" id="412755"/>
    <lineage>
        <taxon>unclassified sequences</taxon>
        <taxon>metagenomes</taxon>
        <taxon>ecological metagenomes</taxon>
    </lineage>
</organism>
<dbReference type="Pfam" id="PF00106">
    <property type="entry name" value="adh_short"/>
    <property type="match status" value="1"/>
</dbReference>
<comment type="similarity">
    <text evidence="1">Belongs to the short-chain dehydrogenases/reductases (SDR) family.</text>
</comment>
<dbReference type="PANTHER" id="PTHR42760">
    <property type="entry name" value="SHORT-CHAIN DEHYDROGENASES/REDUCTASES FAMILY MEMBER"/>
    <property type="match status" value="1"/>
</dbReference>
<dbReference type="GO" id="GO:0016616">
    <property type="term" value="F:oxidoreductase activity, acting on the CH-OH group of donors, NAD or NADP as acceptor"/>
    <property type="evidence" value="ECO:0007669"/>
    <property type="project" value="TreeGrafter"/>
</dbReference>
<sequence length="262" mass="28215">GRAIAVAIAAHGGRVGLVARSIKGLKETRESIRGLGGEARIFPTDLTSEDAINALWADVAETWGSVDILVNVAGVWHGKDSLYLGSALQDTPPEEINLVLDVQLRAPILLSRLVLPGMIQQKSGKILNISGEIRDPSGWIHYYVSKKALEDFTVGLAEEVRDYEIQVNCIAPADTLSENYCKFFPNSDPKCCLKTSDVAEFAIFLLSDDSNHITGSITILRNKAAGKSNVTTADLLAASGEAAFTKKPGVPRKLKNTSGQRQ</sequence>
<protein>
    <submittedName>
        <fullName evidence="2">Uncharacterized protein</fullName>
    </submittedName>
</protein>
<gene>
    <name evidence="2" type="ORF">S06H3_30017</name>
</gene>
<proteinExistence type="inferred from homology"/>
<comment type="caution">
    <text evidence="2">The sequence shown here is derived from an EMBL/GenBank/DDBJ whole genome shotgun (WGS) entry which is preliminary data.</text>
</comment>
<dbReference type="CDD" id="cd05233">
    <property type="entry name" value="SDR_c"/>
    <property type="match status" value="1"/>
</dbReference>